<dbReference type="AlphaFoldDB" id="A1ZV53"/>
<organism evidence="3 4">
    <name type="scientific">Microscilla marina ATCC 23134</name>
    <dbReference type="NCBI Taxonomy" id="313606"/>
    <lineage>
        <taxon>Bacteria</taxon>
        <taxon>Pseudomonadati</taxon>
        <taxon>Bacteroidota</taxon>
        <taxon>Cytophagia</taxon>
        <taxon>Cytophagales</taxon>
        <taxon>Microscillaceae</taxon>
        <taxon>Microscilla</taxon>
    </lineage>
</organism>
<dbReference type="EMBL" id="AAWS01000044">
    <property type="protein sequence ID" value="EAY25709.1"/>
    <property type="molecule type" value="Genomic_DNA"/>
</dbReference>
<proteinExistence type="inferred from homology"/>
<keyword evidence="4" id="KW-1185">Reference proteome</keyword>
<dbReference type="InterPro" id="IPR019079">
    <property type="entry name" value="Capsule_synth_CapA"/>
</dbReference>
<name>A1ZV53_MICM2</name>
<comment type="caution">
    <text evidence="3">The sequence shown here is derived from an EMBL/GenBank/DDBJ whole genome shotgun (WGS) entry which is preliminary data.</text>
</comment>
<dbReference type="SMART" id="SM00854">
    <property type="entry name" value="PGA_cap"/>
    <property type="match status" value="1"/>
</dbReference>
<evidence type="ECO:0000256" key="1">
    <source>
        <dbReference type="ARBA" id="ARBA00005662"/>
    </source>
</evidence>
<evidence type="ECO:0000259" key="2">
    <source>
        <dbReference type="SMART" id="SM00854"/>
    </source>
</evidence>
<accession>A1ZV53</accession>
<dbReference type="Pfam" id="PF09587">
    <property type="entry name" value="PGA_cap"/>
    <property type="match status" value="1"/>
</dbReference>
<reference evidence="3 4" key="1">
    <citation type="submission" date="2007-01" db="EMBL/GenBank/DDBJ databases">
        <authorList>
            <person name="Haygood M."/>
            <person name="Podell S."/>
            <person name="Anderson C."/>
            <person name="Hopkinson B."/>
            <person name="Roe K."/>
            <person name="Barbeau K."/>
            <person name="Gaasterland T."/>
            <person name="Ferriera S."/>
            <person name="Johnson J."/>
            <person name="Kravitz S."/>
            <person name="Beeson K."/>
            <person name="Sutton G."/>
            <person name="Rogers Y.-H."/>
            <person name="Friedman R."/>
            <person name="Frazier M."/>
            <person name="Venter J.C."/>
        </authorList>
    </citation>
    <scope>NUCLEOTIDE SEQUENCE [LARGE SCALE GENOMIC DNA]</scope>
    <source>
        <strain evidence="3 4">ATCC 23134</strain>
    </source>
</reference>
<dbReference type="RefSeq" id="WP_002702238.1">
    <property type="nucleotide sequence ID" value="NZ_AAWS01000044.1"/>
</dbReference>
<dbReference type="PANTHER" id="PTHR33393:SF11">
    <property type="entry name" value="POLYGLUTAMINE SYNTHESIS ACCESSORY PROTEIN RV0574C-RELATED"/>
    <property type="match status" value="1"/>
</dbReference>
<evidence type="ECO:0000313" key="4">
    <source>
        <dbReference type="Proteomes" id="UP000004095"/>
    </source>
</evidence>
<dbReference type="InterPro" id="IPR029052">
    <property type="entry name" value="Metallo-depent_PP-like"/>
</dbReference>
<sequence>MNLSFKRINLLKINQLYLRLLGLGILLNACQPSQGESKQGKQNSATHAHIAPAKNTIPLFVVTGYSRELQNISLDSLKNLYCNGKVYVLEATKALANEVLGCKNARTLPHLKAFAKLAKNHLLITDIHHLIAQYKALNIDKVSFFDNAAQYAFQHQPEGAQAFDYKNKVTKFTLTGVTAITRNTGLAADAKGPDFLIEKVKHHFQNSDFVHISNEVSFDPNCVYIKYDPHYKFCSKERDFKNLVDLNTNIVELTGNHNKDFGAKPYKLTYDWYKKQGMKTFGGGLNASQANTPLIIDLKDGKKMAFIGFNQSCPVGECAYGTKYSGANRYNREKARKVITDLKKNKKIDLVFASVQFNEVDSYAPHAKQIAISYDLHNFGADVVYGSQAHQVQQIEFYKGKPLFHGLGNFLFDQIHRVGVRRGYFLHHYIYNGQVVQSVPVYTWISNDRRPVLATPKQAQEIKKLIFPDRLIYKWE</sequence>
<dbReference type="InterPro" id="IPR052169">
    <property type="entry name" value="CW_Biosynth-Accessory"/>
</dbReference>
<dbReference type="SUPFAM" id="SSF56300">
    <property type="entry name" value="Metallo-dependent phosphatases"/>
    <property type="match status" value="1"/>
</dbReference>
<dbReference type="OrthoDB" id="9810906at2"/>
<feature type="domain" description="Capsule synthesis protein CapA" evidence="2">
    <location>
        <begin position="171"/>
        <end position="414"/>
    </location>
</feature>
<gene>
    <name evidence="3" type="ORF">M23134_04883</name>
</gene>
<comment type="similarity">
    <text evidence="1">Belongs to the CapA family.</text>
</comment>
<evidence type="ECO:0000313" key="3">
    <source>
        <dbReference type="EMBL" id="EAY25709.1"/>
    </source>
</evidence>
<dbReference type="Proteomes" id="UP000004095">
    <property type="component" value="Unassembled WGS sequence"/>
</dbReference>
<dbReference type="eggNOG" id="COG2843">
    <property type="taxonomic scope" value="Bacteria"/>
</dbReference>
<protein>
    <recommendedName>
        <fullName evidence="2">Capsule synthesis protein CapA domain-containing protein</fullName>
    </recommendedName>
</protein>
<dbReference type="PANTHER" id="PTHR33393">
    <property type="entry name" value="POLYGLUTAMINE SYNTHESIS ACCESSORY PROTEIN RV0574C-RELATED"/>
    <property type="match status" value="1"/>
</dbReference>